<reference evidence="2" key="1">
    <citation type="submission" date="2018-05" db="EMBL/GenBank/DDBJ databases">
        <authorList>
            <person name="Lanie J.A."/>
            <person name="Ng W.-L."/>
            <person name="Kazmierczak K.M."/>
            <person name="Andrzejewski T.M."/>
            <person name="Davidsen T.M."/>
            <person name="Wayne K.J."/>
            <person name="Tettelin H."/>
            <person name="Glass J.I."/>
            <person name="Rusch D."/>
            <person name="Podicherti R."/>
            <person name="Tsui H.-C.T."/>
            <person name="Winkler M.E."/>
        </authorList>
    </citation>
    <scope>NUCLEOTIDE SEQUENCE</scope>
</reference>
<feature type="non-terminal residue" evidence="2">
    <location>
        <position position="257"/>
    </location>
</feature>
<name>A0A382TZ01_9ZZZZ</name>
<gene>
    <name evidence="2" type="ORF">METZ01_LOCUS379575</name>
</gene>
<organism evidence="2">
    <name type="scientific">marine metagenome</name>
    <dbReference type="NCBI Taxonomy" id="408172"/>
    <lineage>
        <taxon>unclassified sequences</taxon>
        <taxon>metagenomes</taxon>
        <taxon>ecological metagenomes</taxon>
    </lineage>
</organism>
<evidence type="ECO:0000256" key="1">
    <source>
        <dbReference type="SAM" id="MobiDB-lite"/>
    </source>
</evidence>
<sequence length="257" mass="29015">MKKLLLVLLLSLSFISSAYASSHFHDWPDDSICNWVKQRPTNEGYLNEARKRGLDCNGMVTTKSPTDESDTSSTSSTSSGVTNNLGYPDGELREPKSYSIFSSQSTYFKKLVNNGLYFSAQKLYDKYSYSYFMKTSAFGNHPFTNLKEEFKTAAKGILATFEPLVQENIDALNAAIIEVRSSKTVPESKWSEYKKLLDDNSRLVGKYRSNLIVRALAFQRSVIKVPLRKTANEVRQRFNSELVNKASASLEAYDILN</sequence>
<accession>A0A382TZ01</accession>
<dbReference type="AlphaFoldDB" id="A0A382TZ01"/>
<evidence type="ECO:0000313" key="2">
    <source>
        <dbReference type="EMBL" id="SVD26721.1"/>
    </source>
</evidence>
<protein>
    <submittedName>
        <fullName evidence="2">Uncharacterized protein</fullName>
    </submittedName>
</protein>
<dbReference type="EMBL" id="UINC01139894">
    <property type="protein sequence ID" value="SVD26721.1"/>
    <property type="molecule type" value="Genomic_DNA"/>
</dbReference>
<feature type="non-terminal residue" evidence="2">
    <location>
        <position position="1"/>
    </location>
</feature>
<proteinExistence type="predicted"/>
<feature type="region of interest" description="Disordered" evidence="1">
    <location>
        <begin position="57"/>
        <end position="90"/>
    </location>
</feature>